<organism evidence="3 4">
    <name type="scientific">Methanoregula boonei (strain DSM 21154 / JCM 14090 / 6A8)</name>
    <dbReference type="NCBI Taxonomy" id="456442"/>
    <lineage>
        <taxon>Archaea</taxon>
        <taxon>Methanobacteriati</taxon>
        <taxon>Methanobacteriota</taxon>
        <taxon>Stenosarchaea group</taxon>
        <taxon>Methanomicrobia</taxon>
        <taxon>Methanomicrobiales</taxon>
        <taxon>Methanoregulaceae</taxon>
        <taxon>Methanoregula</taxon>
    </lineage>
</organism>
<dbReference type="RefSeq" id="WP_012106369.1">
    <property type="nucleotide sequence ID" value="NC_009712.1"/>
</dbReference>
<dbReference type="GO" id="GO:0016787">
    <property type="term" value="F:hydrolase activity"/>
    <property type="evidence" value="ECO:0007669"/>
    <property type="project" value="UniProtKB-KW"/>
</dbReference>
<dbReference type="STRING" id="456442.Mboo_0827"/>
<dbReference type="OrthoDB" id="131011at2157"/>
<dbReference type="GeneID" id="5410457"/>
<evidence type="ECO:0000313" key="3">
    <source>
        <dbReference type="EMBL" id="ABS55345.1"/>
    </source>
</evidence>
<sequence>MSSPVRKWGAGPYSVAVIHGGPGAPGEMAPVARELSTVKGILEPFQTETTLEGQVRELRSVLERDARLPVTLVGFSWGAYLSWMVAARYPALVGKVILVGSPPFDDQYAAAITRTRLERLNPGDRKEVQEIQAQMEDPGPGTGGPDRNVLLARMGDLISRADSFAPQANDEKSFACQYEVYRGVWDEACELRRKKGLLHMAREITCPVLAIHGDYDPHPAEGVEVPLEKELKNFRFVLLPKCGHRPWVERNAAEEFYRILTGEI</sequence>
<protein>
    <submittedName>
        <fullName evidence="3">Alpha/beta hydrolase fold</fullName>
    </submittedName>
</protein>
<dbReference type="SUPFAM" id="SSF53474">
    <property type="entry name" value="alpha/beta-Hydrolases"/>
    <property type="match status" value="1"/>
</dbReference>
<evidence type="ECO:0000256" key="1">
    <source>
        <dbReference type="ARBA" id="ARBA00022801"/>
    </source>
</evidence>
<feature type="domain" description="AB hydrolase-1" evidence="2">
    <location>
        <begin position="49"/>
        <end position="251"/>
    </location>
</feature>
<evidence type="ECO:0000259" key="2">
    <source>
        <dbReference type="Pfam" id="PF12697"/>
    </source>
</evidence>
<dbReference type="HOGENOM" id="CLU_1068947_0_0_2"/>
<dbReference type="PANTHER" id="PTHR43798:SF31">
    <property type="entry name" value="AB HYDROLASE SUPERFAMILY PROTEIN YCLE"/>
    <property type="match status" value="1"/>
</dbReference>
<keyword evidence="1 3" id="KW-0378">Hydrolase</keyword>
<accession>A7I6I4</accession>
<dbReference type="KEGG" id="mbn:Mboo_0827"/>
<dbReference type="Pfam" id="PF12697">
    <property type="entry name" value="Abhydrolase_6"/>
    <property type="match status" value="1"/>
</dbReference>
<dbReference type="GO" id="GO:0016020">
    <property type="term" value="C:membrane"/>
    <property type="evidence" value="ECO:0007669"/>
    <property type="project" value="TreeGrafter"/>
</dbReference>
<dbReference type="Gene3D" id="3.40.50.1820">
    <property type="entry name" value="alpha/beta hydrolase"/>
    <property type="match status" value="1"/>
</dbReference>
<evidence type="ECO:0000313" key="4">
    <source>
        <dbReference type="Proteomes" id="UP000002408"/>
    </source>
</evidence>
<proteinExistence type="predicted"/>
<dbReference type="Proteomes" id="UP000002408">
    <property type="component" value="Chromosome"/>
</dbReference>
<dbReference type="eggNOG" id="arCOG01660">
    <property type="taxonomic scope" value="Archaea"/>
</dbReference>
<dbReference type="PANTHER" id="PTHR43798">
    <property type="entry name" value="MONOACYLGLYCEROL LIPASE"/>
    <property type="match status" value="1"/>
</dbReference>
<dbReference type="InterPro" id="IPR000073">
    <property type="entry name" value="AB_hydrolase_1"/>
</dbReference>
<gene>
    <name evidence="3" type="ordered locus">Mboo_0827</name>
</gene>
<dbReference type="EMBL" id="CP000780">
    <property type="protein sequence ID" value="ABS55345.1"/>
    <property type="molecule type" value="Genomic_DNA"/>
</dbReference>
<dbReference type="InterPro" id="IPR050266">
    <property type="entry name" value="AB_hydrolase_sf"/>
</dbReference>
<keyword evidence="4" id="KW-1185">Reference proteome</keyword>
<reference evidence="4" key="1">
    <citation type="journal article" date="2015" name="Microbiology">
        <title>Genome of Methanoregula boonei 6A8 reveals adaptations to oligotrophic peatland environments.</title>
        <authorList>
            <person name="Braeuer S."/>
            <person name="Cadillo-Quiroz H."/>
            <person name="Kyrpides N."/>
            <person name="Woyke T."/>
            <person name="Goodwin L."/>
            <person name="Detter C."/>
            <person name="Podell S."/>
            <person name="Yavitt J.B."/>
            <person name="Zinder S.H."/>
        </authorList>
    </citation>
    <scope>NUCLEOTIDE SEQUENCE [LARGE SCALE GENOMIC DNA]</scope>
    <source>
        <strain evidence="4">DSM 21154 / JCM 14090 / 6A8</strain>
    </source>
</reference>
<dbReference type="InterPro" id="IPR029058">
    <property type="entry name" value="AB_hydrolase_fold"/>
</dbReference>
<dbReference type="AlphaFoldDB" id="A7I6I4"/>
<name>A7I6I4_METB6</name>